<dbReference type="AlphaFoldDB" id="A0A0N1JU41"/>
<dbReference type="Proteomes" id="UP000037939">
    <property type="component" value="Unassembled WGS sequence"/>
</dbReference>
<evidence type="ECO:0000313" key="5">
    <source>
        <dbReference type="EMBL" id="KPC55395.1"/>
    </source>
</evidence>
<comment type="caution">
    <text evidence="5">The sequence shown here is derived from an EMBL/GenBank/DDBJ whole genome shotgun (WGS) entry which is preliminary data.</text>
</comment>
<feature type="domain" description="HTH tetR-type" evidence="4">
    <location>
        <begin position="11"/>
        <end position="71"/>
    </location>
</feature>
<reference evidence="5 6" key="1">
    <citation type="submission" date="2015-07" db="EMBL/GenBank/DDBJ databases">
        <title>Draft genome sequence of the Amantichitinum ursilacus IGB-41, a new chitin-degrading bacterium.</title>
        <authorList>
            <person name="Kirstahler P."/>
            <person name="Guenther M."/>
            <person name="Grumaz C."/>
            <person name="Rupp S."/>
            <person name="Zibek S."/>
            <person name="Sohn K."/>
        </authorList>
    </citation>
    <scope>NUCLEOTIDE SEQUENCE [LARGE SCALE GENOMIC DNA]</scope>
    <source>
        <strain evidence="5 6">IGB-41</strain>
    </source>
</reference>
<dbReference type="InterPro" id="IPR009057">
    <property type="entry name" value="Homeodomain-like_sf"/>
</dbReference>
<dbReference type="EMBL" id="LAQT01000001">
    <property type="protein sequence ID" value="KPC55395.1"/>
    <property type="molecule type" value="Genomic_DNA"/>
</dbReference>
<feature type="DNA-binding region" description="H-T-H motif" evidence="2">
    <location>
        <begin position="34"/>
        <end position="53"/>
    </location>
</feature>
<sequence length="216" mass="23930">MARMNSQSRSSQTRQALLDAARQLLIEQGYARLAETRVCDRAGVSRGALRYHFPEGLLDLLPALLDELIDIEGGKIDPAGLFNPRERMYLALYGLAHAQGQTDSLAVLELWMAARGDERLAERLNPIMDSADRRIFGFAPDAPFEPDLLAWRLMLHGASLHVFSLDYDRAKLTAALQWVLKQWPMPESLQQKLAARRAEATASASSESTPNTADAG</sequence>
<evidence type="ECO:0000313" key="6">
    <source>
        <dbReference type="Proteomes" id="UP000037939"/>
    </source>
</evidence>
<dbReference type="Gene3D" id="1.10.357.10">
    <property type="entry name" value="Tetracycline Repressor, domain 2"/>
    <property type="match status" value="1"/>
</dbReference>
<accession>A0A0N1JU41</accession>
<dbReference type="GO" id="GO:0003677">
    <property type="term" value="F:DNA binding"/>
    <property type="evidence" value="ECO:0007669"/>
    <property type="project" value="UniProtKB-UniRule"/>
</dbReference>
<keyword evidence="6" id="KW-1185">Reference proteome</keyword>
<dbReference type="InterPro" id="IPR001647">
    <property type="entry name" value="HTH_TetR"/>
</dbReference>
<protein>
    <submittedName>
        <fullName evidence="5">DNA-binding transcriptional repressor AcrR</fullName>
    </submittedName>
</protein>
<dbReference type="Pfam" id="PF00440">
    <property type="entry name" value="TetR_N"/>
    <property type="match status" value="1"/>
</dbReference>
<gene>
    <name evidence="5" type="ORF">WG78_02020</name>
</gene>
<evidence type="ECO:0000256" key="2">
    <source>
        <dbReference type="PROSITE-ProRule" id="PRU00335"/>
    </source>
</evidence>
<dbReference type="PRINTS" id="PR00455">
    <property type="entry name" value="HTHTETR"/>
</dbReference>
<dbReference type="PROSITE" id="PS50977">
    <property type="entry name" value="HTH_TETR_2"/>
    <property type="match status" value="1"/>
</dbReference>
<evidence type="ECO:0000256" key="1">
    <source>
        <dbReference type="ARBA" id="ARBA00023125"/>
    </source>
</evidence>
<proteinExistence type="predicted"/>
<name>A0A0N1JU41_9NEIS</name>
<evidence type="ECO:0000259" key="4">
    <source>
        <dbReference type="PROSITE" id="PS50977"/>
    </source>
</evidence>
<keyword evidence="1 2" id="KW-0238">DNA-binding</keyword>
<dbReference type="STRING" id="857265.WG78_02020"/>
<evidence type="ECO:0000256" key="3">
    <source>
        <dbReference type="SAM" id="MobiDB-lite"/>
    </source>
</evidence>
<feature type="region of interest" description="Disordered" evidence="3">
    <location>
        <begin position="194"/>
        <end position="216"/>
    </location>
</feature>
<organism evidence="5 6">
    <name type="scientific">Amantichitinum ursilacus</name>
    <dbReference type="NCBI Taxonomy" id="857265"/>
    <lineage>
        <taxon>Bacteria</taxon>
        <taxon>Pseudomonadati</taxon>
        <taxon>Pseudomonadota</taxon>
        <taxon>Betaproteobacteria</taxon>
        <taxon>Neisseriales</taxon>
        <taxon>Chitinibacteraceae</taxon>
        <taxon>Amantichitinum</taxon>
    </lineage>
</organism>
<dbReference type="SUPFAM" id="SSF46689">
    <property type="entry name" value="Homeodomain-like"/>
    <property type="match status" value="1"/>
</dbReference>
<feature type="compositionally biased region" description="Low complexity" evidence="3">
    <location>
        <begin position="200"/>
        <end position="209"/>
    </location>
</feature>